<evidence type="ECO:0000256" key="1">
    <source>
        <dbReference type="ARBA" id="ARBA00004141"/>
    </source>
</evidence>
<dbReference type="OrthoDB" id="17861at2157"/>
<sequence>MSRYRTTGCFLLLAAIWGTAFMATDVGLADLPPVPFAAARFDIASVLLFAALAVTGSLERPQTRDDYVYVLAGGTLMIGIHHVFLFTGQQYVTGAVAAVLLGLVPVVTPALTKLVSSDDTFTANTGVGVVLGFTGVVVIANPDPANLLSSTIGIALVFASALAFAIPAVVTHNTSPSMSFLATQAWLMVIGAVVLHLTVLVLPGQSFADASWTLSAFAALLYLAVVAGIGGFLLYFRLLDQLGPIEMSFIEYVIPLFAALAGWIVLDQQVTLATIGGFACILMGFIAAKWTALRAELRRVVEPKPSPPAD</sequence>
<name>A0A0N0BNH9_9EURY</name>
<evidence type="ECO:0000256" key="2">
    <source>
        <dbReference type="ARBA" id="ARBA00022692"/>
    </source>
</evidence>
<feature type="transmembrane region" description="Helical" evidence="5">
    <location>
        <begin position="181"/>
        <end position="202"/>
    </location>
</feature>
<organism evidence="7 9">
    <name type="scientific">Haloarcula rubripromontorii</name>
    <dbReference type="NCBI Taxonomy" id="1705562"/>
    <lineage>
        <taxon>Archaea</taxon>
        <taxon>Methanobacteriati</taxon>
        <taxon>Methanobacteriota</taxon>
        <taxon>Stenosarchaea group</taxon>
        <taxon>Halobacteria</taxon>
        <taxon>Halobacteriales</taxon>
        <taxon>Haloarculaceae</taxon>
        <taxon>Haloarcula</taxon>
    </lineage>
</organism>
<keyword evidence="9" id="KW-1185">Reference proteome</keyword>
<dbReference type="STRING" id="1705562.AMS69_14310"/>
<dbReference type="EMBL" id="LIUF01000004">
    <property type="protein sequence ID" value="KOX92516.1"/>
    <property type="molecule type" value="Genomic_DNA"/>
</dbReference>
<evidence type="ECO:0000313" key="8">
    <source>
        <dbReference type="EMBL" id="NLV04646.1"/>
    </source>
</evidence>
<dbReference type="InterPro" id="IPR050638">
    <property type="entry name" value="AA-Vitamin_Transporters"/>
</dbReference>
<reference evidence="8" key="2">
    <citation type="submission" date="2019-12" db="EMBL/GenBank/DDBJ databases">
        <title>The whole-genome sequencing of Haloarcula japonica strain pws8.</title>
        <authorList>
            <person name="Verma D.K."/>
            <person name="Gopal K."/>
            <person name="Prasad E.S."/>
        </authorList>
    </citation>
    <scope>NUCLEOTIDE SEQUENCE</scope>
    <source>
        <strain evidence="8">Pws8</strain>
    </source>
</reference>
<dbReference type="GO" id="GO:0016020">
    <property type="term" value="C:membrane"/>
    <property type="evidence" value="ECO:0007669"/>
    <property type="project" value="UniProtKB-SubCell"/>
</dbReference>
<feature type="transmembrane region" description="Helical" evidence="5">
    <location>
        <begin position="91"/>
        <end position="111"/>
    </location>
</feature>
<proteinExistence type="predicted"/>
<keyword evidence="3 5" id="KW-1133">Transmembrane helix</keyword>
<evidence type="ECO:0000256" key="5">
    <source>
        <dbReference type="SAM" id="Phobius"/>
    </source>
</evidence>
<feature type="transmembrane region" description="Helical" evidence="5">
    <location>
        <begin position="38"/>
        <end position="55"/>
    </location>
</feature>
<evidence type="ECO:0000256" key="4">
    <source>
        <dbReference type="ARBA" id="ARBA00023136"/>
    </source>
</evidence>
<accession>A0A0N0BNH9</accession>
<feature type="transmembrane region" description="Helical" evidence="5">
    <location>
        <begin position="123"/>
        <end position="141"/>
    </location>
</feature>
<comment type="caution">
    <text evidence="7">The sequence shown here is derived from an EMBL/GenBank/DDBJ whole genome shotgun (WGS) entry which is preliminary data.</text>
</comment>
<reference evidence="7 9" key="1">
    <citation type="submission" date="2015-08" db="EMBL/GenBank/DDBJ databases">
        <title>Genomes of Isolates from Cabo Rojo, PR.</title>
        <authorList>
            <person name="Sanchez-Nieves R.L."/>
            <person name="Montalvo-Rodriguez R."/>
        </authorList>
    </citation>
    <scope>NUCLEOTIDE SEQUENCE [LARGE SCALE GENOMIC DNA]</scope>
    <source>
        <strain evidence="7 9">SL3</strain>
    </source>
</reference>
<dbReference type="InterPro" id="IPR037185">
    <property type="entry name" value="EmrE-like"/>
</dbReference>
<evidence type="ECO:0000256" key="3">
    <source>
        <dbReference type="ARBA" id="ARBA00022989"/>
    </source>
</evidence>
<feature type="transmembrane region" description="Helical" evidence="5">
    <location>
        <begin position="147"/>
        <end position="169"/>
    </location>
</feature>
<feature type="transmembrane region" description="Helical" evidence="5">
    <location>
        <begin position="67"/>
        <end position="85"/>
    </location>
</feature>
<dbReference type="AlphaFoldDB" id="A0A0N0BNH9"/>
<feature type="transmembrane region" description="Helical" evidence="5">
    <location>
        <begin position="248"/>
        <end position="266"/>
    </location>
</feature>
<dbReference type="RefSeq" id="WP_053968726.1">
    <property type="nucleotide sequence ID" value="NZ_JAWJXX010000002.1"/>
</dbReference>
<gene>
    <name evidence="7" type="ORF">AMS69_14310</name>
    <name evidence="8" type="ORF">GOC83_00650</name>
</gene>
<dbReference type="SUPFAM" id="SSF103481">
    <property type="entry name" value="Multidrug resistance efflux transporter EmrE"/>
    <property type="match status" value="2"/>
</dbReference>
<dbReference type="PANTHER" id="PTHR32322">
    <property type="entry name" value="INNER MEMBRANE TRANSPORTER"/>
    <property type="match status" value="1"/>
</dbReference>
<feature type="domain" description="EamA" evidence="6">
    <location>
        <begin position="152"/>
        <end position="286"/>
    </location>
</feature>
<dbReference type="InterPro" id="IPR000620">
    <property type="entry name" value="EamA_dom"/>
</dbReference>
<comment type="subcellular location">
    <subcellularLocation>
        <location evidence="1">Membrane</location>
        <topology evidence="1">Multi-pass membrane protein</topology>
    </subcellularLocation>
</comment>
<keyword evidence="4 5" id="KW-0472">Membrane</keyword>
<dbReference type="PATRIC" id="fig|1705562.3.peg.3475"/>
<dbReference type="PANTHER" id="PTHR32322:SF2">
    <property type="entry name" value="EAMA DOMAIN-CONTAINING PROTEIN"/>
    <property type="match status" value="1"/>
</dbReference>
<feature type="domain" description="EamA" evidence="6">
    <location>
        <begin position="10"/>
        <end position="139"/>
    </location>
</feature>
<keyword evidence="2 5" id="KW-0812">Transmembrane</keyword>
<feature type="transmembrane region" description="Helical" evidence="5">
    <location>
        <begin position="272"/>
        <end position="292"/>
    </location>
</feature>
<evidence type="ECO:0000313" key="9">
    <source>
        <dbReference type="Proteomes" id="UP000037729"/>
    </source>
</evidence>
<feature type="transmembrane region" description="Helical" evidence="5">
    <location>
        <begin position="214"/>
        <end position="236"/>
    </location>
</feature>
<evidence type="ECO:0000259" key="6">
    <source>
        <dbReference type="Pfam" id="PF00892"/>
    </source>
</evidence>
<dbReference type="EMBL" id="WOWB01000001">
    <property type="protein sequence ID" value="NLV04646.1"/>
    <property type="molecule type" value="Genomic_DNA"/>
</dbReference>
<dbReference type="Proteomes" id="UP000037729">
    <property type="component" value="Unassembled WGS sequence"/>
</dbReference>
<dbReference type="Pfam" id="PF00892">
    <property type="entry name" value="EamA"/>
    <property type="match status" value="2"/>
</dbReference>
<dbReference type="Proteomes" id="UP000610611">
    <property type="component" value="Unassembled WGS sequence"/>
</dbReference>
<protein>
    <submittedName>
        <fullName evidence="8">EamA family transporter</fullName>
    </submittedName>
</protein>
<evidence type="ECO:0000313" key="7">
    <source>
        <dbReference type="EMBL" id="KOX92516.1"/>
    </source>
</evidence>